<dbReference type="InterPro" id="IPR036965">
    <property type="entry name" value="Terpene_synth_N_sf"/>
</dbReference>
<feature type="domain" description="Terpene synthase metal-binding" evidence="5">
    <location>
        <begin position="292"/>
        <end position="531"/>
    </location>
</feature>
<evidence type="ECO:0000256" key="1">
    <source>
        <dbReference type="ARBA" id="ARBA00022723"/>
    </source>
</evidence>
<dbReference type="PANTHER" id="PTHR31225:SF164">
    <property type="entry name" value="TRICYCLENE SYNTHASE, CHLOROPLASTIC"/>
    <property type="match status" value="1"/>
</dbReference>
<evidence type="ECO:0000259" key="4">
    <source>
        <dbReference type="Pfam" id="PF01397"/>
    </source>
</evidence>
<evidence type="ECO:0000256" key="3">
    <source>
        <dbReference type="ARBA" id="ARBA00023211"/>
    </source>
</evidence>
<dbReference type="GeneID" id="104713865"/>
<accession>A0ABM0TPM9</accession>
<dbReference type="Pfam" id="PF03936">
    <property type="entry name" value="Terpene_synth_C"/>
    <property type="match status" value="1"/>
</dbReference>
<dbReference type="InterPro" id="IPR001906">
    <property type="entry name" value="Terpene_synth_N"/>
</dbReference>
<dbReference type="InterPro" id="IPR044814">
    <property type="entry name" value="Terpene_cyclase_plant_C1"/>
</dbReference>
<protein>
    <submittedName>
        <fullName evidence="7">Tricyclene synthase, chloroplastic-like</fullName>
    </submittedName>
</protein>
<dbReference type="SFLD" id="SFLDG01019">
    <property type="entry name" value="Terpene_Cyclase_Like_1_C_Termi"/>
    <property type="match status" value="1"/>
</dbReference>
<reference evidence="7" key="2">
    <citation type="submission" date="2025-08" db="UniProtKB">
        <authorList>
            <consortium name="RefSeq"/>
        </authorList>
    </citation>
    <scope>IDENTIFICATION</scope>
    <source>
        <tissue evidence="7">Leaf</tissue>
    </source>
</reference>
<evidence type="ECO:0000259" key="5">
    <source>
        <dbReference type="Pfam" id="PF03936"/>
    </source>
</evidence>
<keyword evidence="2" id="KW-0460">Magnesium</keyword>
<dbReference type="SFLD" id="SFLDS00005">
    <property type="entry name" value="Isoprenoid_Synthase_Type_I"/>
    <property type="match status" value="1"/>
</dbReference>
<dbReference type="SUPFAM" id="SSF48239">
    <property type="entry name" value="Terpenoid cyclases/Protein prenyltransferases"/>
    <property type="match status" value="1"/>
</dbReference>
<organism evidence="6 7">
    <name type="scientific">Camelina sativa</name>
    <name type="common">False flax</name>
    <name type="synonym">Myagrum sativum</name>
    <dbReference type="NCBI Taxonomy" id="90675"/>
    <lineage>
        <taxon>Eukaryota</taxon>
        <taxon>Viridiplantae</taxon>
        <taxon>Streptophyta</taxon>
        <taxon>Embryophyta</taxon>
        <taxon>Tracheophyta</taxon>
        <taxon>Spermatophyta</taxon>
        <taxon>Magnoliopsida</taxon>
        <taxon>eudicotyledons</taxon>
        <taxon>Gunneridae</taxon>
        <taxon>Pentapetalae</taxon>
        <taxon>rosids</taxon>
        <taxon>malvids</taxon>
        <taxon>Brassicales</taxon>
        <taxon>Brassicaceae</taxon>
        <taxon>Camelineae</taxon>
        <taxon>Camelina</taxon>
    </lineage>
</organism>
<dbReference type="Gene3D" id="1.50.10.130">
    <property type="entry name" value="Terpene synthase, N-terminal domain"/>
    <property type="match status" value="1"/>
</dbReference>
<dbReference type="Gene3D" id="1.10.600.10">
    <property type="entry name" value="Farnesyl Diphosphate Synthase"/>
    <property type="match status" value="1"/>
</dbReference>
<dbReference type="InterPro" id="IPR050148">
    <property type="entry name" value="Terpene_synthase-like"/>
</dbReference>
<dbReference type="CDD" id="cd00684">
    <property type="entry name" value="Terpene_cyclase_plant_C1"/>
    <property type="match status" value="1"/>
</dbReference>
<name>A0ABM0TPM9_CAMSA</name>
<keyword evidence="3" id="KW-0464">Manganese</keyword>
<keyword evidence="1" id="KW-0479">Metal-binding</keyword>
<dbReference type="RefSeq" id="XP_010429386.1">
    <property type="nucleotide sequence ID" value="XM_010431084.2"/>
</dbReference>
<feature type="domain" description="Terpene synthase N-terminal" evidence="4">
    <location>
        <begin position="56"/>
        <end position="235"/>
    </location>
</feature>
<keyword evidence="6" id="KW-1185">Reference proteome</keyword>
<reference evidence="6" key="1">
    <citation type="journal article" date="2014" name="Nat. Commun.">
        <title>The emerging biofuel crop Camelina sativa retains a highly undifferentiated hexaploid genome structure.</title>
        <authorList>
            <person name="Kagale S."/>
            <person name="Koh C."/>
            <person name="Nixon J."/>
            <person name="Bollina V."/>
            <person name="Clarke W.E."/>
            <person name="Tuteja R."/>
            <person name="Spillane C."/>
            <person name="Robinson S.J."/>
            <person name="Links M.G."/>
            <person name="Clarke C."/>
            <person name="Higgins E.E."/>
            <person name="Huebert T."/>
            <person name="Sharpe A.G."/>
            <person name="Parkin I.A."/>
        </authorList>
    </citation>
    <scope>NUCLEOTIDE SEQUENCE [LARGE SCALE GENOMIC DNA]</scope>
    <source>
        <strain evidence="6">cv. DH55</strain>
    </source>
</reference>
<dbReference type="InterPro" id="IPR005630">
    <property type="entry name" value="Terpene_synthase_metal-bd"/>
</dbReference>
<evidence type="ECO:0000313" key="6">
    <source>
        <dbReference type="Proteomes" id="UP000694864"/>
    </source>
</evidence>
<proteinExistence type="predicted"/>
<dbReference type="InterPro" id="IPR008949">
    <property type="entry name" value="Isoprenoid_synthase_dom_sf"/>
</dbReference>
<sequence length="593" mass="69354">MATLGQTGSALIYSNALPKTLPRPKASACTIVAKMTPRDDKSTIVRRRSANYQPSLWDHHHIISVENGYANNKNVRERDLLKEKVRKMFDDEKKTYLYQLEFIDDLHKLGVSYHFEAEIKNFLISSYQKDRINIRECDLHATALEFRLFRQRGFNVSEDVFDVFMENCGKYIYDSDDINGFISLYEASYLSTKSDTKLQILIRPFATQQLRDFVDTHSNEDFGSCNVGEMVVQALDMPYHWRMRRLATRWYIDVYGKRHNKNPVLVELAKIDFNIVQAIHQEELKYVSSWWKETGLGKQLHFARDRIVENYFWTIGQIQEPQYGYVRRIMTKINSLLTTIDDIYDIYGTLEELQLFTVAFENWDINCLDELPEYMRLCFCVVYNEVNSIGCDVLREKNINVIPFLKKSWTDVCKAYLIEAKWYKRGHKPNLEEYMQNAWISISAPTIFLHFYCVFSDQLSVQVLETLSKHQQNLVRSSASVFRLANDLVTSPDELARGDVHKSIQCYMNETGASEEKARSHVRQMINDLWDEMNYEKMAHNSSLLNHDFMETVINLARMSLCMYQYGDGHGSPEKAKIVDRVMSILFNPISLD</sequence>
<dbReference type="SUPFAM" id="SSF48576">
    <property type="entry name" value="Terpenoid synthases"/>
    <property type="match status" value="1"/>
</dbReference>
<dbReference type="InterPro" id="IPR034741">
    <property type="entry name" value="Terpene_cyclase-like_1_C"/>
</dbReference>
<dbReference type="PANTHER" id="PTHR31225">
    <property type="entry name" value="OS04G0344100 PROTEIN-RELATED"/>
    <property type="match status" value="1"/>
</dbReference>
<dbReference type="Proteomes" id="UP000694864">
    <property type="component" value="Chromosome 9"/>
</dbReference>
<dbReference type="InterPro" id="IPR008930">
    <property type="entry name" value="Terpenoid_cyclase/PrenylTrfase"/>
</dbReference>
<dbReference type="Pfam" id="PF01397">
    <property type="entry name" value="Terpene_synth"/>
    <property type="match status" value="1"/>
</dbReference>
<evidence type="ECO:0000313" key="7">
    <source>
        <dbReference type="RefSeq" id="XP_010429386.1"/>
    </source>
</evidence>
<evidence type="ECO:0000256" key="2">
    <source>
        <dbReference type="ARBA" id="ARBA00022842"/>
    </source>
</evidence>
<gene>
    <name evidence="7" type="primary">LOC104713865</name>
</gene>